<dbReference type="InterPro" id="IPR025241">
    <property type="entry name" value="DUF4190"/>
</dbReference>
<evidence type="ECO:0000256" key="1">
    <source>
        <dbReference type="SAM" id="MobiDB-lite"/>
    </source>
</evidence>
<feature type="transmembrane region" description="Helical" evidence="2">
    <location>
        <begin position="158"/>
        <end position="187"/>
    </location>
</feature>
<dbReference type="AlphaFoldDB" id="A0A7W7LHD8"/>
<reference evidence="4 5" key="1">
    <citation type="submission" date="2020-08" db="EMBL/GenBank/DDBJ databases">
        <title>Genomic Encyclopedia of Type Strains, Phase III (KMG-III): the genomes of soil and plant-associated and newly described type strains.</title>
        <authorList>
            <person name="Whitman W."/>
        </authorList>
    </citation>
    <scope>NUCLEOTIDE SEQUENCE [LARGE SCALE GENOMIC DNA]</scope>
    <source>
        <strain evidence="4 5">CECT 3265</strain>
    </source>
</reference>
<protein>
    <recommendedName>
        <fullName evidence="3">DUF4190 domain-containing protein</fullName>
    </recommendedName>
</protein>
<evidence type="ECO:0000256" key="2">
    <source>
        <dbReference type="SAM" id="Phobius"/>
    </source>
</evidence>
<evidence type="ECO:0000259" key="3">
    <source>
        <dbReference type="Pfam" id="PF13828"/>
    </source>
</evidence>
<sequence length="267" mass="27138">MSDKDAQPEQQDTNPWAPPEHSVSLEKPGSRSAREPSAPAAAPAPAPLPQPTQAAMPAAAPAPAGPTTPGRVPPVPLAPTGPGTPSAYPGGAPYGQAPYAPPGYPQSPVQTYGQQPPYGQPPYGQPPYGQGDYGYPPAAVYGQGWQTPRMTPNNGLGVAALVLGIIGTVLCWTLVISFICGVLAIVFGAIGRGKVRTGEATNSGQALAGLILGGAALVATALMVVVYINVDERDDTRYAPDDPDATYGAYLPAPPGPASLVFPAASR</sequence>
<feature type="region of interest" description="Disordered" evidence="1">
    <location>
        <begin position="1"/>
        <end position="129"/>
    </location>
</feature>
<dbReference type="Pfam" id="PF13828">
    <property type="entry name" value="DUF4190"/>
    <property type="match status" value="1"/>
</dbReference>
<feature type="compositionally biased region" description="Low complexity" evidence="1">
    <location>
        <begin position="51"/>
        <end position="62"/>
    </location>
</feature>
<proteinExistence type="predicted"/>
<evidence type="ECO:0000313" key="5">
    <source>
        <dbReference type="Proteomes" id="UP000556436"/>
    </source>
</evidence>
<evidence type="ECO:0000313" key="4">
    <source>
        <dbReference type="EMBL" id="MBB4890275.1"/>
    </source>
</evidence>
<keyword evidence="2" id="KW-1133">Transmembrane helix</keyword>
<keyword evidence="2" id="KW-0812">Transmembrane</keyword>
<feature type="compositionally biased region" description="Pro residues" evidence="1">
    <location>
        <begin position="63"/>
        <end position="79"/>
    </location>
</feature>
<feature type="compositionally biased region" description="Low complexity" evidence="1">
    <location>
        <begin position="106"/>
        <end position="117"/>
    </location>
</feature>
<gene>
    <name evidence="4" type="ORF">FHS38_006355</name>
</gene>
<feature type="compositionally biased region" description="Low complexity" evidence="1">
    <location>
        <begin position="80"/>
        <end position="98"/>
    </location>
</feature>
<dbReference type="RefSeq" id="WP_184739367.1">
    <property type="nucleotide sequence ID" value="NZ_BMRW01000016.1"/>
</dbReference>
<name>A0A7W7LHD8_STRNE</name>
<feature type="transmembrane region" description="Helical" evidence="2">
    <location>
        <begin position="207"/>
        <end position="228"/>
    </location>
</feature>
<organism evidence="4 5">
    <name type="scientific">Streptomyces netropsis</name>
    <name type="common">Streptoverticillium netropsis</name>
    <dbReference type="NCBI Taxonomy" id="55404"/>
    <lineage>
        <taxon>Bacteria</taxon>
        <taxon>Bacillati</taxon>
        <taxon>Actinomycetota</taxon>
        <taxon>Actinomycetes</taxon>
        <taxon>Kitasatosporales</taxon>
        <taxon>Streptomycetaceae</taxon>
        <taxon>Streptomyces</taxon>
    </lineage>
</organism>
<feature type="domain" description="DUF4190" evidence="3">
    <location>
        <begin position="156"/>
        <end position="222"/>
    </location>
</feature>
<keyword evidence="5" id="KW-1185">Reference proteome</keyword>
<dbReference type="EMBL" id="JACHJG010000018">
    <property type="protein sequence ID" value="MBB4890275.1"/>
    <property type="molecule type" value="Genomic_DNA"/>
</dbReference>
<keyword evidence="2" id="KW-0472">Membrane</keyword>
<dbReference type="Proteomes" id="UP000556436">
    <property type="component" value="Unassembled WGS sequence"/>
</dbReference>
<comment type="caution">
    <text evidence="4">The sequence shown here is derived from an EMBL/GenBank/DDBJ whole genome shotgun (WGS) entry which is preliminary data.</text>
</comment>
<accession>A0A7W7LHD8</accession>